<feature type="region of interest" description="Disordered" evidence="15">
    <location>
        <begin position="178"/>
        <end position="223"/>
    </location>
</feature>
<keyword evidence="3 14" id="KW-0812">Transmembrane</keyword>
<keyword evidence="5" id="KW-0967">Endosome</keyword>
<keyword evidence="4 17" id="KW-0732">Signal</keyword>
<evidence type="ECO:0000256" key="4">
    <source>
        <dbReference type="ARBA" id="ARBA00022729"/>
    </source>
</evidence>
<dbReference type="EMBL" id="JAGEUA010000001">
    <property type="protein sequence ID" value="KAL1021728.1"/>
    <property type="molecule type" value="Genomic_DNA"/>
</dbReference>
<evidence type="ECO:0000256" key="6">
    <source>
        <dbReference type="ARBA" id="ARBA00022989"/>
    </source>
</evidence>
<dbReference type="GO" id="GO:0010008">
    <property type="term" value="C:endosome membrane"/>
    <property type="evidence" value="ECO:0007669"/>
    <property type="project" value="UniProtKB-SubCell"/>
</dbReference>
<evidence type="ECO:0000256" key="14">
    <source>
        <dbReference type="PROSITE-ProRule" id="PRU00740"/>
    </source>
</evidence>
<sequence length="416" mass="43992">MNQIHLGVGIACVVILGCLAVTQAQVTFVVKDGNFTCIKAELSAAISINYDSATGTRMKVVQLPGTATVGRNSLCGGNGSAPTLVMLFGDGHSLSLTFSTNDSLYSVANLTLQYNLSDTSTFPEANGTGLISMETTSVGIVARVNTTYRCVSASPVNVGRANVTFSNVKMEAYMTGEDLSPNESVCPADQSTTTAPAPPPSTTTSAPPTPNPPGNPTQGNYSVSNSNGSVCVLTRMALQLNVSHFSVSQKKTIQEVVNLQPNQTTSSGSCDATNANLMLSTGATNLSFLFTLNTTFNRYHLSGLSVVASWPDMEAPFMAKNNSLNYFSSTLGRSYMCSSEETLTVDQNFSLNTFQLQVQPFGLTAGQFSQAEECQQDQENMLIPIIVGAALAGLVLIVLVAYLIGRKRSHAGYQTI</sequence>
<dbReference type="Pfam" id="PF01299">
    <property type="entry name" value="Lamp2-like_luminal"/>
    <property type="match status" value="2"/>
</dbReference>
<evidence type="ECO:0000256" key="12">
    <source>
        <dbReference type="ARBA" id="ARBA00060404"/>
    </source>
</evidence>
<dbReference type="InterPro" id="IPR048528">
    <property type="entry name" value="Lamp2-like_luminal"/>
</dbReference>
<dbReference type="Proteomes" id="UP001557470">
    <property type="component" value="Unassembled WGS sequence"/>
</dbReference>
<evidence type="ECO:0000313" key="21">
    <source>
        <dbReference type="Proteomes" id="UP001557470"/>
    </source>
</evidence>
<evidence type="ECO:0000256" key="2">
    <source>
        <dbReference type="ARBA" id="ARBA00022475"/>
    </source>
</evidence>
<dbReference type="InterPro" id="IPR018134">
    <property type="entry name" value="LAMP_CS"/>
</dbReference>
<evidence type="ECO:0000256" key="16">
    <source>
        <dbReference type="SAM" id="Phobius"/>
    </source>
</evidence>
<evidence type="ECO:0000313" key="20">
    <source>
        <dbReference type="EMBL" id="KAL1021728.1"/>
    </source>
</evidence>
<dbReference type="PANTHER" id="PTHR11506:SF27">
    <property type="entry name" value="LYSOSOME-ASSOCIATED MEMBRANE GLYCOPROTEIN 1"/>
    <property type="match status" value="1"/>
</dbReference>
<keyword evidence="9" id="KW-0325">Glycoprotein</keyword>
<evidence type="ECO:0000259" key="19">
    <source>
        <dbReference type="Pfam" id="PF21222"/>
    </source>
</evidence>
<evidence type="ECO:0000256" key="15">
    <source>
        <dbReference type="SAM" id="MobiDB-lite"/>
    </source>
</evidence>
<dbReference type="Pfam" id="PF21222">
    <property type="entry name" value="Lamp2_2nd"/>
    <property type="match status" value="1"/>
</dbReference>
<evidence type="ECO:0000256" key="17">
    <source>
        <dbReference type="SAM" id="SignalP"/>
    </source>
</evidence>
<evidence type="ECO:0000256" key="13">
    <source>
        <dbReference type="ARBA" id="ARBA00074383"/>
    </source>
</evidence>
<evidence type="ECO:0000256" key="9">
    <source>
        <dbReference type="ARBA" id="ARBA00023180"/>
    </source>
</evidence>
<dbReference type="GO" id="GO:0005886">
    <property type="term" value="C:plasma membrane"/>
    <property type="evidence" value="ECO:0007669"/>
    <property type="project" value="UniProtKB-SubCell"/>
</dbReference>
<evidence type="ECO:0000256" key="10">
    <source>
        <dbReference type="ARBA" id="ARBA00023228"/>
    </source>
</evidence>
<dbReference type="CDD" id="cd12087">
    <property type="entry name" value="TM_EGFR-like"/>
    <property type="match status" value="1"/>
</dbReference>
<dbReference type="PROSITE" id="PS51407">
    <property type="entry name" value="LAMP_3"/>
    <property type="match status" value="1"/>
</dbReference>
<evidence type="ECO:0000259" key="18">
    <source>
        <dbReference type="Pfam" id="PF01299"/>
    </source>
</evidence>
<accession>A0ABD0XJW9</accession>
<keyword evidence="2" id="KW-1003">Cell membrane</keyword>
<dbReference type="PROSITE" id="PS00311">
    <property type="entry name" value="LAMP_2"/>
    <property type="match status" value="1"/>
</dbReference>
<keyword evidence="21" id="KW-1185">Reference proteome</keyword>
<comment type="caution">
    <text evidence="20">The sequence shown here is derived from an EMBL/GenBank/DDBJ whole genome shotgun (WGS) entry which is preliminary data.</text>
</comment>
<feature type="domain" description="Lysosome-associated membrane glycoprotein 2-like transmembrane" evidence="19">
    <location>
        <begin position="383"/>
        <end position="414"/>
    </location>
</feature>
<gene>
    <name evidence="20" type="ORF">UPYG_G00017230</name>
</gene>
<feature type="disulfide bond" evidence="14">
    <location>
        <begin position="150"/>
        <end position="186"/>
    </location>
</feature>
<dbReference type="FunFam" id="2.40.160.110:FF:000001">
    <property type="entry name" value="lysosome-associated membrane glycoprotein 2 isoform X2"/>
    <property type="match status" value="1"/>
</dbReference>
<dbReference type="PANTHER" id="PTHR11506">
    <property type="entry name" value="LYSOSOME-ASSOCIATED MEMBRANE GLYCOPROTEIN"/>
    <property type="match status" value="1"/>
</dbReference>
<evidence type="ECO:0000256" key="1">
    <source>
        <dbReference type="ARBA" id="ARBA00004251"/>
    </source>
</evidence>
<dbReference type="Gene3D" id="2.40.160.110">
    <property type="match status" value="2"/>
</dbReference>
<feature type="compositionally biased region" description="Pro residues" evidence="15">
    <location>
        <begin position="196"/>
        <end position="215"/>
    </location>
</feature>
<name>A0ABD0XJW9_UMBPY</name>
<feature type="domain" description="Lysosome-associated membrane glycoprotein 2-like luminal" evidence="18">
    <location>
        <begin position="25"/>
        <end position="171"/>
    </location>
</feature>
<dbReference type="InterPro" id="IPR002000">
    <property type="entry name" value="Lysosome-assoc_membr_glycop"/>
</dbReference>
<keyword evidence="10 14" id="KW-0458">Lysosome</keyword>
<comment type="similarity">
    <text evidence="14">Belongs to the LAMP family.</text>
</comment>
<comment type="caution">
    <text evidence="14">Lacks conserved residue(s) required for the propagation of feature annotation.</text>
</comment>
<evidence type="ECO:0000256" key="11">
    <source>
        <dbReference type="ARBA" id="ARBA00037817"/>
    </source>
</evidence>
<evidence type="ECO:0000256" key="5">
    <source>
        <dbReference type="ARBA" id="ARBA00022753"/>
    </source>
</evidence>
<evidence type="ECO:0000256" key="8">
    <source>
        <dbReference type="ARBA" id="ARBA00023157"/>
    </source>
</evidence>
<proteinExistence type="inferred from homology"/>
<feature type="chain" id="PRO_5044864276" description="Lysosome-associated membrane glycoprotein 1" evidence="17">
    <location>
        <begin position="25"/>
        <end position="416"/>
    </location>
</feature>
<dbReference type="PRINTS" id="PR00336">
    <property type="entry name" value="LYSASSOCTDMP"/>
</dbReference>
<dbReference type="GO" id="GO:0005765">
    <property type="term" value="C:lysosomal membrane"/>
    <property type="evidence" value="ECO:0007669"/>
    <property type="project" value="UniProtKB-SubCell"/>
</dbReference>
<dbReference type="InterPro" id="IPR048524">
    <property type="entry name" value="Lamp2-like_TM"/>
</dbReference>
<protein>
    <recommendedName>
        <fullName evidence="13">Lysosome-associated membrane glycoprotein 1</fullName>
    </recommendedName>
</protein>
<keyword evidence="7 14" id="KW-0472">Membrane</keyword>
<feature type="transmembrane region" description="Helical" evidence="16">
    <location>
        <begin position="381"/>
        <end position="404"/>
    </location>
</feature>
<evidence type="ECO:0000256" key="3">
    <source>
        <dbReference type="ARBA" id="ARBA00022692"/>
    </source>
</evidence>
<reference evidence="20 21" key="1">
    <citation type="submission" date="2024-06" db="EMBL/GenBank/DDBJ databases">
        <authorList>
            <person name="Pan Q."/>
            <person name="Wen M."/>
            <person name="Jouanno E."/>
            <person name="Zahm M."/>
            <person name="Klopp C."/>
            <person name="Cabau C."/>
            <person name="Louis A."/>
            <person name="Berthelot C."/>
            <person name="Parey E."/>
            <person name="Roest Crollius H."/>
            <person name="Montfort J."/>
            <person name="Robinson-Rechavi M."/>
            <person name="Bouchez O."/>
            <person name="Lampietro C."/>
            <person name="Lopez Roques C."/>
            <person name="Donnadieu C."/>
            <person name="Postlethwait J."/>
            <person name="Bobe J."/>
            <person name="Verreycken H."/>
            <person name="Guiguen Y."/>
        </authorList>
    </citation>
    <scope>NUCLEOTIDE SEQUENCE [LARGE SCALE GENOMIC DNA]</scope>
    <source>
        <strain evidence="20">Up_M1</strain>
        <tissue evidence="20">Testis</tissue>
    </source>
</reference>
<organism evidence="20 21">
    <name type="scientific">Umbra pygmaea</name>
    <name type="common">Eastern mudminnow</name>
    <dbReference type="NCBI Taxonomy" id="75934"/>
    <lineage>
        <taxon>Eukaryota</taxon>
        <taxon>Metazoa</taxon>
        <taxon>Chordata</taxon>
        <taxon>Craniata</taxon>
        <taxon>Vertebrata</taxon>
        <taxon>Euteleostomi</taxon>
        <taxon>Actinopterygii</taxon>
        <taxon>Neopterygii</taxon>
        <taxon>Teleostei</taxon>
        <taxon>Protacanthopterygii</taxon>
        <taxon>Esociformes</taxon>
        <taxon>Umbridae</taxon>
        <taxon>Umbra</taxon>
    </lineage>
</organism>
<feature type="signal peptide" evidence="17">
    <location>
        <begin position="1"/>
        <end position="24"/>
    </location>
</feature>
<dbReference type="AlphaFoldDB" id="A0ABD0XJW9"/>
<feature type="domain" description="Lysosome-associated membrane glycoprotein 2-like luminal" evidence="18">
    <location>
        <begin position="216"/>
        <end position="363"/>
    </location>
</feature>
<evidence type="ECO:0000256" key="7">
    <source>
        <dbReference type="ARBA" id="ARBA00023136"/>
    </source>
</evidence>
<feature type="disulfide bond" evidence="14">
    <location>
        <begin position="337"/>
        <end position="374"/>
    </location>
</feature>
<keyword evidence="8 14" id="KW-1015">Disulfide bond</keyword>
<keyword evidence="6 16" id="KW-1133">Transmembrane helix</keyword>
<comment type="subcellular location">
    <subcellularLocation>
        <location evidence="1">Cell membrane</location>
        <topology evidence="1">Single-pass type I membrane protein</topology>
    </subcellularLocation>
    <subcellularLocation>
        <location evidence="12">Cytolytic granule membrane</location>
        <topology evidence="12">Single-pass type I membrane protein</topology>
    </subcellularLocation>
    <subcellularLocation>
        <location evidence="11">Late endosome membrane</location>
        <topology evidence="11">Single-pass type I membrane protein</topology>
    </subcellularLocation>
    <subcellularLocation>
        <location evidence="14">Lysosome membrane</location>
        <topology evidence="14">Single-pass type I membrane protein</topology>
    </subcellularLocation>
</comment>